<dbReference type="SUPFAM" id="SSF81886">
    <property type="entry name" value="Helical scaffold and wing domains of SecA"/>
    <property type="match status" value="1"/>
</dbReference>
<dbReference type="GO" id="GO:0006605">
    <property type="term" value="P:protein targeting"/>
    <property type="evidence" value="ECO:0007669"/>
    <property type="project" value="InterPro"/>
</dbReference>
<keyword evidence="12" id="KW-0811">Translocation</keyword>
<dbReference type="GO" id="GO:0031522">
    <property type="term" value="C:cell envelope Sec protein transport complex"/>
    <property type="evidence" value="ECO:0007669"/>
    <property type="project" value="TreeGrafter"/>
</dbReference>
<dbReference type="Pfam" id="PF07516">
    <property type="entry name" value="SecA_SW"/>
    <property type="match status" value="1"/>
</dbReference>
<feature type="compositionally biased region" description="Basic and acidic residues" evidence="14">
    <location>
        <begin position="292"/>
        <end position="301"/>
    </location>
</feature>
<evidence type="ECO:0000256" key="5">
    <source>
        <dbReference type="ARBA" id="ARBA00022490"/>
    </source>
</evidence>
<dbReference type="AlphaFoldDB" id="A0A7V2AUA1"/>
<evidence type="ECO:0000256" key="1">
    <source>
        <dbReference type="ARBA" id="ARBA00001947"/>
    </source>
</evidence>
<keyword evidence="7" id="KW-0547">Nucleotide-binding</keyword>
<feature type="compositionally biased region" description="Low complexity" evidence="14">
    <location>
        <begin position="305"/>
        <end position="321"/>
    </location>
</feature>
<dbReference type="Pfam" id="PF02810">
    <property type="entry name" value="SEC-C"/>
    <property type="match status" value="1"/>
</dbReference>
<dbReference type="Proteomes" id="UP000886069">
    <property type="component" value="Unassembled WGS sequence"/>
</dbReference>
<gene>
    <name evidence="16" type="ORF">ENO08_02915</name>
</gene>
<evidence type="ECO:0000313" key="16">
    <source>
        <dbReference type="EMBL" id="HER43390.1"/>
    </source>
</evidence>
<evidence type="ECO:0000256" key="2">
    <source>
        <dbReference type="ARBA" id="ARBA00004170"/>
    </source>
</evidence>
<dbReference type="GO" id="GO:0046872">
    <property type="term" value="F:metal ion binding"/>
    <property type="evidence" value="ECO:0007669"/>
    <property type="project" value="UniProtKB-KW"/>
</dbReference>
<dbReference type="EMBL" id="DSEC01000207">
    <property type="protein sequence ID" value="HER43390.1"/>
    <property type="molecule type" value="Genomic_DNA"/>
</dbReference>
<evidence type="ECO:0000256" key="7">
    <source>
        <dbReference type="ARBA" id="ARBA00022741"/>
    </source>
</evidence>
<sequence length="321" mass="36623">MRLFGSERISGVMDRLGAEEGEVITHPFITRAIEKSQKKVELYNFGIRKRLLEYDDVMNKQREVIYGRRNSILDTDDLDGMVHGLIDDVIDQVTEGFMPPESLPDEWDIGGAASELETIFLFKFDMSVLSEQETKEERAVIDHFRAEARKAFELRKSMIPADIMLQLEKMIMLQSIDEKWMDHLRELDNLREGIHFRSYAQKDPLVEYKQEAFQMFSEMVDDIDKTVLWGLFHARIDSPDKAERRRPRREVAMHRTVDAYAATQPAREAKPGPVAPGADIGPAASSAGTRPLQREEPKVGRNDPCPCGSGKKYKKCCGQGS</sequence>
<evidence type="ECO:0000259" key="15">
    <source>
        <dbReference type="Pfam" id="PF07516"/>
    </source>
</evidence>
<dbReference type="GO" id="GO:0006886">
    <property type="term" value="P:intracellular protein transport"/>
    <property type="evidence" value="ECO:0007669"/>
    <property type="project" value="InterPro"/>
</dbReference>
<dbReference type="GO" id="GO:0017038">
    <property type="term" value="P:protein import"/>
    <property type="evidence" value="ECO:0007669"/>
    <property type="project" value="InterPro"/>
</dbReference>
<dbReference type="InterPro" id="IPR011116">
    <property type="entry name" value="SecA_Wing/Scaffold"/>
</dbReference>
<evidence type="ECO:0000256" key="10">
    <source>
        <dbReference type="ARBA" id="ARBA00022927"/>
    </source>
</evidence>
<dbReference type="InterPro" id="IPR000185">
    <property type="entry name" value="SecA"/>
</dbReference>
<dbReference type="FunFam" id="1.10.3060.10:FF:000003">
    <property type="entry name" value="Protein translocase subunit SecA"/>
    <property type="match status" value="1"/>
</dbReference>
<keyword evidence="8" id="KW-0862">Zinc</keyword>
<evidence type="ECO:0000256" key="14">
    <source>
        <dbReference type="SAM" id="MobiDB-lite"/>
    </source>
</evidence>
<organism evidence="16">
    <name type="scientific">Eiseniibacteriota bacterium</name>
    <dbReference type="NCBI Taxonomy" id="2212470"/>
    <lineage>
        <taxon>Bacteria</taxon>
        <taxon>Candidatus Eiseniibacteriota</taxon>
    </lineage>
</organism>
<protein>
    <recommendedName>
        <fullName evidence="15">SecA Wing/Scaffold domain-containing protein</fullName>
    </recommendedName>
</protein>
<comment type="cofactor">
    <cofactor evidence="1">
        <name>Zn(2+)</name>
        <dbReference type="ChEBI" id="CHEBI:29105"/>
    </cofactor>
</comment>
<feature type="region of interest" description="Disordered" evidence="14">
    <location>
        <begin position="259"/>
        <end position="321"/>
    </location>
</feature>
<evidence type="ECO:0000256" key="13">
    <source>
        <dbReference type="ARBA" id="ARBA00023136"/>
    </source>
</evidence>
<dbReference type="InterPro" id="IPR004027">
    <property type="entry name" value="SEC_C_motif"/>
</dbReference>
<proteinExistence type="inferred from homology"/>
<keyword evidence="6" id="KW-0479">Metal-binding</keyword>
<keyword evidence="5" id="KW-0963">Cytoplasm</keyword>
<dbReference type="GO" id="GO:0043952">
    <property type="term" value="P:protein transport by the Sec complex"/>
    <property type="evidence" value="ECO:0007669"/>
    <property type="project" value="TreeGrafter"/>
</dbReference>
<evidence type="ECO:0000256" key="4">
    <source>
        <dbReference type="ARBA" id="ARBA00022448"/>
    </source>
</evidence>
<dbReference type="GO" id="GO:0005886">
    <property type="term" value="C:plasma membrane"/>
    <property type="evidence" value="ECO:0007669"/>
    <property type="project" value="TreeGrafter"/>
</dbReference>
<reference evidence="16" key="1">
    <citation type="journal article" date="2020" name="mSystems">
        <title>Genome- and Community-Level Interaction Insights into Carbon Utilization and Element Cycling Functions of Hydrothermarchaeota in Hydrothermal Sediment.</title>
        <authorList>
            <person name="Zhou Z."/>
            <person name="Liu Y."/>
            <person name="Xu W."/>
            <person name="Pan J."/>
            <person name="Luo Z.H."/>
            <person name="Li M."/>
        </authorList>
    </citation>
    <scope>NUCLEOTIDE SEQUENCE [LARGE SCALE GENOMIC DNA]</scope>
    <source>
        <strain evidence="16">SpSt-1233</strain>
    </source>
</reference>
<keyword evidence="13" id="KW-0472">Membrane</keyword>
<keyword evidence="11" id="KW-1278">Translocase</keyword>
<evidence type="ECO:0000256" key="12">
    <source>
        <dbReference type="ARBA" id="ARBA00023010"/>
    </source>
</evidence>
<evidence type="ECO:0000256" key="9">
    <source>
        <dbReference type="ARBA" id="ARBA00022840"/>
    </source>
</evidence>
<name>A0A7V2AUA1_UNCEI</name>
<dbReference type="InterPro" id="IPR036266">
    <property type="entry name" value="SecA_Wing/Scaffold_sf"/>
</dbReference>
<keyword evidence="10" id="KW-0653">Protein transport</keyword>
<feature type="domain" description="SecA Wing/Scaffold" evidence="15">
    <location>
        <begin position="23"/>
        <end position="234"/>
    </location>
</feature>
<evidence type="ECO:0000256" key="8">
    <source>
        <dbReference type="ARBA" id="ARBA00022833"/>
    </source>
</evidence>
<keyword evidence="9" id="KW-0067">ATP-binding</keyword>
<comment type="caution">
    <text evidence="16">The sequence shown here is derived from an EMBL/GenBank/DDBJ whole genome shotgun (WGS) entry which is preliminary data.</text>
</comment>
<dbReference type="GO" id="GO:0005524">
    <property type="term" value="F:ATP binding"/>
    <property type="evidence" value="ECO:0007669"/>
    <property type="project" value="UniProtKB-KW"/>
</dbReference>
<evidence type="ECO:0000256" key="6">
    <source>
        <dbReference type="ARBA" id="ARBA00022723"/>
    </source>
</evidence>
<evidence type="ECO:0000256" key="11">
    <source>
        <dbReference type="ARBA" id="ARBA00022967"/>
    </source>
</evidence>
<accession>A0A7V2AUA1</accession>
<evidence type="ECO:0000256" key="3">
    <source>
        <dbReference type="ARBA" id="ARBA00007650"/>
    </source>
</evidence>
<dbReference type="PANTHER" id="PTHR30612:SF0">
    <property type="entry name" value="CHLOROPLAST PROTEIN-TRANSPORTING ATPASE"/>
    <property type="match status" value="1"/>
</dbReference>
<keyword evidence="4" id="KW-0813">Transport</keyword>
<dbReference type="Gene3D" id="1.10.3060.10">
    <property type="entry name" value="Helical scaffold and wing domains of SecA"/>
    <property type="match status" value="1"/>
</dbReference>
<comment type="subcellular location">
    <subcellularLocation>
        <location evidence="2">Membrane</location>
        <topology evidence="2">Peripheral membrane protein</topology>
    </subcellularLocation>
</comment>
<dbReference type="PANTHER" id="PTHR30612">
    <property type="entry name" value="SECA INNER MEMBRANE COMPONENT OF SEC PROTEIN SECRETION SYSTEM"/>
    <property type="match status" value="1"/>
</dbReference>
<dbReference type="GO" id="GO:0005829">
    <property type="term" value="C:cytosol"/>
    <property type="evidence" value="ECO:0007669"/>
    <property type="project" value="TreeGrafter"/>
</dbReference>
<comment type="similarity">
    <text evidence="3">Belongs to the SecA family.</text>
</comment>